<keyword evidence="3" id="KW-1185">Reference proteome</keyword>
<sequence>MQTELAVTGQDWQPHLNKYHYTGSWDVLALRSPGGDHKNIVPELMGKHSEYKDNVYMERFSSVRKLLSELHCPIMSVRFLNLKAGAVIKEHRDNELAFEKGEARLHFPVITNREVAFYCEQDRVFLQEGECWYLNANLPHRVSNNSKADRVHLVIDCTVNDWLKNMITSSDQIVYKKEQVDDNLLNMIKHLRFQNTEDSNKRADDLEKKVRILLSNSGNI</sequence>
<reference evidence="2 3" key="1">
    <citation type="submission" date="2017-08" db="EMBL/GenBank/DDBJ databases">
        <title>Complete genome sequence of Mucilaginibacter sp. strain BJC16-A31.</title>
        <authorList>
            <consortium name="Henan University of Science and Technology"/>
            <person name="You X."/>
        </authorList>
    </citation>
    <scope>NUCLEOTIDE SEQUENCE [LARGE SCALE GENOMIC DNA]</scope>
    <source>
        <strain evidence="2 3">BJC16-A31</strain>
    </source>
</reference>
<dbReference type="SUPFAM" id="SSF51197">
    <property type="entry name" value="Clavaminate synthase-like"/>
    <property type="match status" value="1"/>
</dbReference>
<evidence type="ECO:0000313" key="2">
    <source>
        <dbReference type="EMBL" id="ASU34279.1"/>
    </source>
</evidence>
<proteinExistence type="predicted"/>
<gene>
    <name evidence="2" type="ORF">MuYL_2392</name>
</gene>
<dbReference type="AlphaFoldDB" id="A0A223NWL7"/>
<dbReference type="EMBL" id="CP022743">
    <property type="protein sequence ID" value="ASU34279.1"/>
    <property type="molecule type" value="Genomic_DNA"/>
</dbReference>
<feature type="domain" description="Aspartyl/asparaginy/proline hydroxylase" evidence="1">
    <location>
        <begin position="20"/>
        <end position="157"/>
    </location>
</feature>
<dbReference type="KEGG" id="muc:MuYL_2392"/>
<dbReference type="Gene3D" id="2.60.120.330">
    <property type="entry name" value="B-lactam Antibiotic, Isopenicillin N Synthase, Chain"/>
    <property type="match status" value="1"/>
</dbReference>
<protein>
    <submittedName>
        <fullName evidence="2">L-proline cis-4-hydroxylase</fullName>
    </submittedName>
</protein>
<name>A0A223NWL7_9SPHI</name>
<accession>A0A223NWL7</accession>
<evidence type="ECO:0000313" key="3">
    <source>
        <dbReference type="Proteomes" id="UP000215002"/>
    </source>
</evidence>
<evidence type="ECO:0000259" key="1">
    <source>
        <dbReference type="Pfam" id="PF05118"/>
    </source>
</evidence>
<dbReference type="InterPro" id="IPR007803">
    <property type="entry name" value="Asp/Arg/Pro-Hydrxlase"/>
</dbReference>
<dbReference type="Proteomes" id="UP000215002">
    <property type="component" value="Chromosome"/>
</dbReference>
<dbReference type="Pfam" id="PF05118">
    <property type="entry name" value="Asp_Arg_Hydrox"/>
    <property type="match status" value="1"/>
</dbReference>
<organism evidence="2 3">
    <name type="scientific">Mucilaginibacter xinganensis</name>
    <dbReference type="NCBI Taxonomy" id="1234841"/>
    <lineage>
        <taxon>Bacteria</taxon>
        <taxon>Pseudomonadati</taxon>
        <taxon>Bacteroidota</taxon>
        <taxon>Sphingobacteriia</taxon>
        <taxon>Sphingobacteriales</taxon>
        <taxon>Sphingobacteriaceae</taxon>
        <taxon>Mucilaginibacter</taxon>
    </lineage>
</organism>
<dbReference type="InterPro" id="IPR027443">
    <property type="entry name" value="IPNS-like_sf"/>
</dbReference>